<dbReference type="AlphaFoldDB" id="A0A0F6CL44"/>
<dbReference type="KEGG" id="mgz:GCW_03155"/>
<name>A0A0F6CL44_MYCGL</name>
<feature type="transmembrane region" description="Helical" evidence="1">
    <location>
        <begin position="139"/>
        <end position="166"/>
    </location>
</feature>
<evidence type="ECO:0000313" key="2">
    <source>
        <dbReference type="EMBL" id="AHB99816.1"/>
    </source>
</evidence>
<feature type="transmembrane region" description="Helical" evidence="1">
    <location>
        <begin position="178"/>
        <end position="200"/>
    </location>
</feature>
<protein>
    <recommendedName>
        <fullName evidence="4">DUF1600 domain-containing protein</fullName>
    </recommendedName>
</protein>
<keyword evidence="1" id="KW-0472">Membrane</keyword>
<dbReference type="Pfam" id="PF07667">
    <property type="entry name" value="DUF1600"/>
    <property type="match status" value="1"/>
</dbReference>
<dbReference type="InterPro" id="IPR011631">
    <property type="entry name" value="DUF1600"/>
</dbReference>
<feature type="transmembrane region" description="Helical" evidence="1">
    <location>
        <begin position="25"/>
        <end position="49"/>
    </location>
</feature>
<dbReference type="eggNOG" id="ENOG5032QFI">
    <property type="taxonomic scope" value="Bacteria"/>
</dbReference>
<feature type="transmembrane region" description="Helical" evidence="1">
    <location>
        <begin position="61"/>
        <end position="79"/>
    </location>
</feature>
<proteinExistence type="predicted"/>
<sequence>MNRLKLKKASFKSWYKNQLTRSQKIFFFAFIVNAISVLLVFHGLFALLFKGRDGFLSLDKFTNQTNILIFFFSLFYVFFPKHSFLKNDKFLIACITYIFITFFVYNLVSIANAVAVIVAPKSILAWSYTRIGYGSKATAFLLFIDLFKHLFNPIVFIVCGFFKFVYDPNLKLKKFSSYLLPMMIYPAIYCVYAIVAPFIYKQENGMTYSVYNVATNTKDYPQFAYPVVFFLLFVLIPVTTYLTWFGARKISKKYEQNQVMINPQN</sequence>
<dbReference type="PIRSF" id="PIRSF006834">
    <property type="entry name" value="UCP006834"/>
    <property type="match status" value="1"/>
</dbReference>
<accession>A0A0F6CL44</accession>
<evidence type="ECO:0000313" key="3">
    <source>
        <dbReference type="Proteomes" id="UP000018735"/>
    </source>
</evidence>
<organism evidence="2 3">
    <name type="scientific">Mycoplasmoides gallisepticum S6</name>
    <dbReference type="NCBI Taxonomy" id="1006581"/>
    <lineage>
        <taxon>Bacteria</taxon>
        <taxon>Bacillati</taxon>
        <taxon>Mycoplasmatota</taxon>
        <taxon>Mycoplasmoidales</taxon>
        <taxon>Mycoplasmoidaceae</taxon>
        <taxon>Mycoplasmoides</taxon>
    </lineage>
</organism>
<keyword evidence="1" id="KW-0812">Transmembrane</keyword>
<feature type="transmembrane region" description="Helical" evidence="1">
    <location>
        <begin position="91"/>
        <end position="119"/>
    </location>
</feature>
<evidence type="ECO:0008006" key="4">
    <source>
        <dbReference type="Google" id="ProtNLM"/>
    </source>
</evidence>
<dbReference type="EMBL" id="CP006916">
    <property type="protein sequence ID" value="AHB99816.1"/>
    <property type="molecule type" value="Genomic_DNA"/>
</dbReference>
<dbReference type="HOGENOM" id="CLU_091666_0_0_14"/>
<gene>
    <name evidence="2" type="ORF">GCW_03155</name>
</gene>
<dbReference type="RefSeq" id="WP_011884810.1">
    <property type="nucleotide sequence ID" value="NC_023030.2"/>
</dbReference>
<evidence type="ECO:0000256" key="1">
    <source>
        <dbReference type="SAM" id="Phobius"/>
    </source>
</evidence>
<feature type="transmembrane region" description="Helical" evidence="1">
    <location>
        <begin position="223"/>
        <end position="244"/>
    </location>
</feature>
<dbReference type="Proteomes" id="UP000018735">
    <property type="component" value="Chromosome"/>
</dbReference>
<keyword evidence="1" id="KW-1133">Transmembrane helix</keyword>
<reference evidence="2 3" key="1">
    <citation type="journal article" date="2011" name="PLoS ONE">
        <title>Core proteome of the minimal cell: comparative proteomics of three mollicute species.</title>
        <authorList>
            <person name="Fisunov G.Y."/>
            <person name="Alexeev D.G."/>
            <person name="Bazaleev N.A."/>
            <person name="Ladygina V.G."/>
            <person name="Galyamina M.A."/>
            <person name="Kondratov I.G."/>
            <person name="Zhukova N.A."/>
            <person name="Serebryakova M.V."/>
            <person name="Demina I.A."/>
            <person name="Govorun V.M."/>
        </authorList>
    </citation>
    <scope>NUCLEOTIDE SEQUENCE [LARGE SCALE GENOMIC DNA]</scope>
    <source>
        <strain evidence="2 3">S6</strain>
    </source>
</reference>